<evidence type="ECO:0000313" key="4">
    <source>
        <dbReference type="Proteomes" id="UP000541558"/>
    </source>
</evidence>
<dbReference type="InterPro" id="IPR051477">
    <property type="entry name" value="Expansin_CellWall"/>
</dbReference>
<accession>A0A8H5C6J7</accession>
<organism evidence="3 4">
    <name type="scientific">Ephemerocybe angulata</name>
    <dbReference type="NCBI Taxonomy" id="980116"/>
    <lineage>
        <taxon>Eukaryota</taxon>
        <taxon>Fungi</taxon>
        <taxon>Dikarya</taxon>
        <taxon>Basidiomycota</taxon>
        <taxon>Agaricomycotina</taxon>
        <taxon>Agaricomycetes</taxon>
        <taxon>Agaricomycetidae</taxon>
        <taxon>Agaricales</taxon>
        <taxon>Agaricineae</taxon>
        <taxon>Psathyrellaceae</taxon>
        <taxon>Ephemerocybe</taxon>
    </lineage>
</organism>
<dbReference type="Gene3D" id="2.40.40.10">
    <property type="entry name" value="RlpA-like domain"/>
    <property type="match status" value="1"/>
</dbReference>
<evidence type="ECO:0008006" key="5">
    <source>
        <dbReference type="Google" id="ProtNLM"/>
    </source>
</evidence>
<dbReference type="PANTHER" id="PTHR31836">
    <property type="match status" value="1"/>
</dbReference>
<dbReference type="EMBL" id="JAACJK010000065">
    <property type="protein sequence ID" value="KAF5334912.1"/>
    <property type="molecule type" value="Genomic_DNA"/>
</dbReference>
<comment type="caution">
    <text evidence="3">The sequence shown here is derived from an EMBL/GenBank/DDBJ whole genome shotgun (WGS) entry which is preliminary data.</text>
</comment>
<dbReference type="CDD" id="cd22191">
    <property type="entry name" value="DPBB_RlpA_EXP_N-like"/>
    <property type="match status" value="1"/>
</dbReference>
<sequence length="139" mass="15484">MMSSCSSLRLMLLALFLSVVNVLGHTGDARKLRCMEPPDRLYRRDPNRAVRLRPQVLASPLDILYVFAPPLAQHTNNSDTDIVLSYLVDEGRSIHAVVVDSCPSCNPYNIDLSPSAFMALAPLSVGRLHNVTWNYMQSN</sequence>
<keyword evidence="4" id="KW-1185">Reference proteome</keyword>
<reference evidence="3 4" key="1">
    <citation type="journal article" date="2020" name="ISME J.">
        <title>Uncovering the hidden diversity of litter-decomposition mechanisms in mushroom-forming fungi.</title>
        <authorList>
            <person name="Floudas D."/>
            <person name="Bentzer J."/>
            <person name="Ahren D."/>
            <person name="Johansson T."/>
            <person name="Persson P."/>
            <person name="Tunlid A."/>
        </authorList>
    </citation>
    <scope>NUCLEOTIDE SEQUENCE [LARGE SCALE GENOMIC DNA]</scope>
    <source>
        <strain evidence="3 4">CBS 175.51</strain>
    </source>
</reference>
<dbReference type="OrthoDB" id="623670at2759"/>
<keyword evidence="1 2" id="KW-0732">Signal</keyword>
<protein>
    <recommendedName>
        <fullName evidence="5">RlpA-like protein double-psi beta-barrel domain-containing protein</fullName>
    </recommendedName>
</protein>
<dbReference type="InterPro" id="IPR036908">
    <property type="entry name" value="RlpA-like_sf"/>
</dbReference>
<feature type="chain" id="PRO_5034395903" description="RlpA-like protein double-psi beta-barrel domain-containing protein" evidence="2">
    <location>
        <begin position="25"/>
        <end position="139"/>
    </location>
</feature>
<feature type="signal peptide" evidence="2">
    <location>
        <begin position="1"/>
        <end position="24"/>
    </location>
</feature>
<dbReference type="Proteomes" id="UP000541558">
    <property type="component" value="Unassembled WGS sequence"/>
</dbReference>
<evidence type="ECO:0000256" key="1">
    <source>
        <dbReference type="ARBA" id="ARBA00022729"/>
    </source>
</evidence>
<dbReference type="PANTHER" id="PTHR31836:SF28">
    <property type="entry name" value="SRCR DOMAIN-CONTAINING PROTEIN-RELATED"/>
    <property type="match status" value="1"/>
</dbReference>
<evidence type="ECO:0000313" key="3">
    <source>
        <dbReference type="EMBL" id="KAF5334912.1"/>
    </source>
</evidence>
<dbReference type="AlphaFoldDB" id="A0A8H5C6J7"/>
<name>A0A8H5C6J7_9AGAR</name>
<gene>
    <name evidence="3" type="ORF">D9611_010001</name>
</gene>
<evidence type="ECO:0000256" key="2">
    <source>
        <dbReference type="SAM" id="SignalP"/>
    </source>
</evidence>
<proteinExistence type="predicted"/>
<dbReference type="SUPFAM" id="SSF50685">
    <property type="entry name" value="Barwin-like endoglucanases"/>
    <property type="match status" value="1"/>
</dbReference>